<keyword evidence="12" id="KW-1185">Reference proteome</keyword>
<dbReference type="VEuPathDB" id="FungiDB:NECHADRAFT_53975"/>
<feature type="domain" description="Protein kinase" evidence="10">
    <location>
        <begin position="97"/>
        <end position="446"/>
    </location>
</feature>
<dbReference type="GO" id="GO:0000245">
    <property type="term" value="P:spliceosomal complex assembly"/>
    <property type="evidence" value="ECO:0007669"/>
    <property type="project" value="TreeGrafter"/>
</dbReference>
<dbReference type="InterPro" id="IPR051334">
    <property type="entry name" value="SRPK"/>
</dbReference>
<dbReference type="eggNOG" id="KOG1290">
    <property type="taxonomic scope" value="Eukaryota"/>
</dbReference>
<evidence type="ECO:0000256" key="6">
    <source>
        <dbReference type="ARBA" id="ARBA00022840"/>
    </source>
</evidence>
<evidence type="ECO:0000256" key="8">
    <source>
        <dbReference type="ARBA" id="ARBA00048679"/>
    </source>
</evidence>
<sequence length="448" mass="51067">MAFARLPFSSSRIYSHSIPSLHAHLLAARSPSWPLSRLGTSLALFSTARPRSEPRTFPTQGFDVIDKDQSIEEEDMPEYNPDHFYPVRLGEVFNGRFQIVAKLGFGSSSTIWLTRDLDVTRLTVSERDHQYVALKVYIHNSVEHRELPFYERLNAVLLTSKHVGADNVRRLMASFQVSGPHGSHIVLALQVSQMSLRDMDTVFMKGRGFDEDFVKSAIKELLQAVDFLHTEAQVVHTDIHPGNLLLGLEDNSLFKKLEDNEFSNPVPRKELPDRNIYFSRLMKPKVGPLLLSDFGEVRLGAGPHAGDIMPIMYRAPETLLYIQWSYPVDIWSVGLTAWDLLEGRTLFSARKEDGSFSDGVHLSELIAALGPPPADLLNRHRKRALEYWNEDYKWDEFVPIPKEKTLEAAETKLEDKTKFLAFMRRALAWDPNDRPTAKELLKDPWLSS</sequence>
<keyword evidence="2" id="KW-0723">Serine/threonine-protein kinase</keyword>
<dbReference type="EC" id="2.7.11.1" evidence="1"/>
<evidence type="ECO:0000256" key="1">
    <source>
        <dbReference type="ARBA" id="ARBA00012513"/>
    </source>
</evidence>
<comment type="catalytic activity">
    <reaction evidence="7">
        <text>L-threonyl-[protein] + ATP = O-phospho-L-threonyl-[protein] + ADP + H(+)</text>
        <dbReference type="Rhea" id="RHEA:46608"/>
        <dbReference type="Rhea" id="RHEA-COMP:11060"/>
        <dbReference type="Rhea" id="RHEA-COMP:11605"/>
        <dbReference type="ChEBI" id="CHEBI:15378"/>
        <dbReference type="ChEBI" id="CHEBI:30013"/>
        <dbReference type="ChEBI" id="CHEBI:30616"/>
        <dbReference type="ChEBI" id="CHEBI:61977"/>
        <dbReference type="ChEBI" id="CHEBI:456216"/>
        <dbReference type="EC" id="2.7.11.1"/>
    </reaction>
</comment>
<dbReference type="InterPro" id="IPR000719">
    <property type="entry name" value="Prot_kinase_dom"/>
</dbReference>
<dbReference type="InParanoid" id="C7Z323"/>
<dbReference type="KEGG" id="nhe:NECHADRAFT_53975"/>
<feature type="binding site" evidence="9">
    <location>
        <position position="135"/>
    </location>
    <ligand>
        <name>ATP</name>
        <dbReference type="ChEBI" id="CHEBI:30616"/>
    </ligand>
</feature>
<reference evidence="11 12" key="1">
    <citation type="journal article" date="2009" name="PLoS Genet.">
        <title>The genome of Nectria haematococca: contribution of supernumerary chromosomes to gene expansion.</title>
        <authorList>
            <person name="Coleman J.J."/>
            <person name="Rounsley S.D."/>
            <person name="Rodriguez-Carres M."/>
            <person name="Kuo A."/>
            <person name="Wasmann C.C."/>
            <person name="Grimwood J."/>
            <person name="Schmutz J."/>
            <person name="Taga M."/>
            <person name="White G.J."/>
            <person name="Zhou S."/>
            <person name="Schwartz D.C."/>
            <person name="Freitag M."/>
            <person name="Ma L.J."/>
            <person name="Danchin E.G."/>
            <person name="Henrissat B."/>
            <person name="Coutinho P.M."/>
            <person name="Nelson D.R."/>
            <person name="Straney D."/>
            <person name="Napoli C.A."/>
            <person name="Barker B.M."/>
            <person name="Gribskov M."/>
            <person name="Rep M."/>
            <person name="Kroken S."/>
            <person name="Molnar I."/>
            <person name="Rensing C."/>
            <person name="Kennell J.C."/>
            <person name="Zamora J."/>
            <person name="Farman M.L."/>
            <person name="Selker E.U."/>
            <person name="Salamov A."/>
            <person name="Shapiro H."/>
            <person name="Pangilinan J."/>
            <person name="Lindquist E."/>
            <person name="Lamers C."/>
            <person name="Grigoriev I.V."/>
            <person name="Geiser D.M."/>
            <person name="Covert S.F."/>
            <person name="Temporini E."/>
            <person name="Vanetten H.D."/>
        </authorList>
    </citation>
    <scope>NUCLEOTIDE SEQUENCE [LARGE SCALE GENOMIC DNA]</scope>
    <source>
        <strain evidence="12">ATCC MYA-4622 / CBS 123669 / FGSC 9596 / NRRL 45880 / 77-13-4</strain>
    </source>
</reference>
<dbReference type="OMA" id="VCEASQM"/>
<evidence type="ECO:0000256" key="3">
    <source>
        <dbReference type="ARBA" id="ARBA00022679"/>
    </source>
</evidence>
<evidence type="ECO:0000256" key="4">
    <source>
        <dbReference type="ARBA" id="ARBA00022741"/>
    </source>
</evidence>
<gene>
    <name evidence="11" type="ORF">NECHADRAFT_53975</name>
</gene>
<dbReference type="GeneID" id="9675903"/>
<dbReference type="Pfam" id="PF00069">
    <property type="entry name" value="Pkinase"/>
    <property type="match status" value="1"/>
</dbReference>
<dbReference type="PROSITE" id="PS00107">
    <property type="entry name" value="PROTEIN_KINASE_ATP"/>
    <property type="match status" value="1"/>
</dbReference>
<dbReference type="GO" id="GO:0050684">
    <property type="term" value="P:regulation of mRNA processing"/>
    <property type="evidence" value="ECO:0007669"/>
    <property type="project" value="TreeGrafter"/>
</dbReference>
<dbReference type="GO" id="GO:0004674">
    <property type="term" value="F:protein serine/threonine kinase activity"/>
    <property type="evidence" value="ECO:0007669"/>
    <property type="project" value="UniProtKB-KW"/>
</dbReference>
<evidence type="ECO:0000256" key="5">
    <source>
        <dbReference type="ARBA" id="ARBA00022777"/>
    </source>
</evidence>
<dbReference type="InterPro" id="IPR017441">
    <property type="entry name" value="Protein_kinase_ATP_BS"/>
</dbReference>
<dbReference type="HOGENOM" id="CLU_000288_81_1_1"/>
<keyword evidence="3" id="KW-0808">Transferase</keyword>
<evidence type="ECO:0000256" key="7">
    <source>
        <dbReference type="ARBA" id="ARBA00047899"/>
    </source>
</evidence>
<dbReference type="InterPro" id="IPR011009">
    <property type="entry name" value="Kinase-like_dom_sf"/>
</dbReference>
<protein>
    <recommendedName>
        <fullName evidence="1">non-specific serine/threonine protein kinase</fullName>
        <ecNumber evidence="1">2.7.11.1</ecNumber>
    </recommendedName>
</protein>
<dbReference type="Gene3D" id="1.10.510.10">
    <property type="entry name" value="Transferase(Phosphotransferase) domain 1"/>
    <property type="match status" value="1"/>
</dbReference>
<dbReference type="RefSeq" id="XP_003047470.1">
    <property type="nucleotide sequence ID" value="XM_003047424.1"/>
</dbReference>
<dbReference type="EMBL" id="GG698907">
    <property type="protein sequence ID" value="EEU41757.1"/>
    <property type="molecule type" value="Genomic_DNA"/>
</dbReference>
<dbReference type="SUPFAM" id="SSF56112">
    <property type="entry name" value="Protein kinase-like (PK-like)"/>
    <property type="match status" value="1"/>
</dbReference>
<accession>C7Z323</accession>
<keyword evidence="6 9" id="KW-0067">ATP-binding</keyword>
<dbReference type="SMART" id="SM00220">
    <property type="entry name" value="S_TKc"/>
    <property type="match status" value="1"/>
</dbReference>
<dbReference type="PANTHER" id="PTHR47634:SF9">
    <property type="entry name" value="PROTEIN KINASE DOMAIN-CONTAINING PROTEIN-RELATED"/>
    <property type="match status" value="1"/>
</dbReference>
<keyword evidence="5" id="KW-0418">Kinase</keyword>
<organism evidence="11 12">
    <name type="scientific">Fusarium vanettenii (strain ATCC MYA-4622 / CBS 123669 / FGSC 9596 / NRRL 45880 / 77-13-4)</name>
    <name type="common">Fusarium solani subsp. pisi</name>
    <dbReference type="NCBI Taxonomy" id="660122"/>
    <lineage>
        <taxon>Eukaryota</taxon>
        <taxon>Fungi</taxon>
        <taxon>Dikarya</taxon>
        <taxon>Ascomycota</taxon>
        <taxon>Pezizomycotina</taxon>
        <taxon>Sordariomycetes</taxon>
        <taxon>Hypocreomycetidae</taxon>
        <taxon>Hypocreales</taxon>
        <taxon>Nectriaceae</taxon>
        <taxon>Fusarium</taxon>
        <taxon>Fusarium solani species complex</taxon>
        <taxon>Fusarium vanettenii</taxon>
    </lineage>
</organism>
<dbReference type="Proteomes" id="UP000005206">
    <property type="component" value="Chromosome 12"/>
</dbReference>
<proteinExistence type="predicted"/>
<comment type="catalytic activity">
    <reaction evidence="8">
        <text>L-seryl-[protein] + ATP = O-phospho-L-seryl-[protein] + ADP + H(+)</text>
        <dbReference type="Rhea" id="RHEA:17989"/>
        <dbReference type="Rhea" id="RHEA-COMP:9863"/>
        <dbReference type="Rhea" id="RHEA-COMP:11604"/>
        <dbReference type="ChEBI" id="CHEBI:15378"/>
        <dbReference type="ChEBI" id="CHEBI:29999"/>
        <dbReference type="ChEBI" id="CHEBI:30616"/>
        <dbReference type="ChEBI" id="CHEBI:83421"/>
        <dbReference type="ChEBI" id="CHEBI:456216"/>
        <dbReference type="EC" id="2.7.11.1"/>
    </reaction>
</comment>
<evidence type="ECO:0000313" key="12">
    <source>
        <dbReference type="Proteomes" id="UP000005206"/>
    </source>
</evidence>
<evidence type="ECO:0000256" key="9">
    <source>
        <dbReference type="PROSITE-ProRule" id="PRU10141"/>
    </source>
</evidence>
<evidence type="ECO:0000259" key="10">
    <source>
        <dbReference type="PROSITE" id="PS50011"/>
    </source>
</evidence>
<dbReference type="AlphaFoldDB" id="C7Z323"/>
<dbReference type="PROSITE" id="PS50011">
    <property type="entry name" value="PROTEIN_KINASE_DOM"/>
    <property type="match status" value="1"/>
</dbReference>
<evidence type="ECO:0000256" key="2">
    <source>
        <dbReference type="ARBA" id="ARBA00022527"/>
    </source>
</evidence>
<dbReference type="GO" id="GO:0005524">
    <property type="term" value="F:ATP binding"/>
    <property type="evidence" value="ECO:0007669"/>
    <property type="project" value="UniProtKB-UniRule"/>
</dbReference>
<dbReference type="STRING" id="660122.C7Z323"/>
<keyword evidence="4 9" id="KW-0547">Nucleotide-binding</keyword>
<name>C7Z323_FUSV7</name>
<dbReference type="Gene3D" id="3.30.200.20">
    <property type="entry name" value="Phosphorylase Kinase, domain 1"/>
    <property type="match status" value="1"/>
</dbReference>
<evidence type="ECO:0000313" key="11">
    <source>
        <dbReference type="EMBL" id="EEU41757.1"/>
    </source>
</evidence>
<dbReference type="PANTHER" id="PTHR47634">
    <property type="entry name" value="PROTEIN KINASE DOMAIN-CONTAINING PROTEIN-RELATED"/>
    <property type="match status" value="1"/>
</dbReference>
<dbReference type="OrthoDB" id="5979581at2759"/>